<proteinExistence type="predicted"/>
<name>A0ABR8C3G9_9CYAN</name>
<evidence type="ECO:0000259" key="1">
    <source>
        <dbReference type="Pfam" id="PF14436"/>
    </source>
</evidence>
<dbReference type="EMBL" id="JACJQY010000001">
    <property type="protein sequence ID" value="MBD2315288.1"/>
    <property type="molecule type" value="Genomic_DNA"/>
</dbReference>
<dbReference type="Pfam" id="PF14436">
    <property type="entry name" value="EndoU_bacteria"/>
    <property type="match status" value="1"/>
</dbReference>
<comment type="caution">
    <text evidence="2">The sequence shown here is derived from an EMBL/GenBank/DDBJ whole genome shotgun (WGS) entry which is preliminary data.</text>
</comment>
<dbReference type="RefSeq" id="WP_190575269.1">
    <property type="nucleotide sequence ID" value="NZ_CAWPQU010000001.1"/>
</dbReference>
<protein>
    <submittedName>
        <fullName evidence="2">EndoU domain-containing protein</fullName>
    </submittedName>
</protein>
<organism evidence="2 3">
    <name type="scientific">Phormidium tenue FACHB-1050</name>
    <dbReference type="NCBI Taxonomy" id="2692857"/>
    <lineage>
        <taxon>Bacteria</taxon>
        <taxon>Bacillati</taxon>
        <taxon>Cyanobacteriota</taxon>
        <taxon>Cyanophyceae</taxon>
        <taxon>Oscillatoriophycideae</taxon>
        <taxon>Oscillatoriales</taxon>
        <taxon>Oscillatoriaceae</taxon>
        <taxon>Phormidium</taxon>
    </lineage>
</organism>
<evidence type="ECO:0000313" key="2">
    <source>
        <dbReference type="EMBL" id="MBD2315288.1"/>
    </source>
</evidence>
<keyword evidence="3" id="KW-1185">Reference proteome</keyword>
<dbReference type="InterPro" id="IPR029501">
    <property type="entry name" value="EndoU_bac"/>
</dbReference>
<dbReference type="Proteomes" id="UP000618445">
    <property type="component" value="Unassembled WGS sequence"/>
</dbReference>
<evidence type="ECO:0000313" key="3">
    <source>
        <dbReference type="Proteomes" id="UP000618445"/>
    </source>
</evidence>
<reference evidence="2 3" key="1">
    <citation type="journal article" date="2020" name="ISME J.">
        <title>Comparative genomics reveals insights into cyanobacterial evolution and habitat adaptation.</title>
        <authorList>
            <person name="Chen M.Y."/>
            <person name="Teng W.K."/>
            <person name="Zhao L."/>
            <person name="Hu C.X."/>
            <person name="Zhou Y.K."/>
            <person name="Han B.P."/>
            <person name="Song L.R."/>
            <person name="Shu W.S."/>
        </authorList>
    </citation>
    <scope>NUCLEOTIDE SEQUENCE [LARGE SCALE GENOMIC DNA]</scope>
    <source>
        <strain evidence="2 3">FACHB-1050</strain>
    </source>
</reference>
<accession>A0ABR8C3G9</accession>
<feature type="domain" description="Bacterial EndoU nuclease" evidence="1">
    <location>
        <begin position="61"/>
        <end position="184"/>
    </location>
</feature>
<gene>
    <name evidence="2" type="ORF">H6G05_00305</name>
</gene>
<sequence>MTSTMISKLVVGLTSLGAIFSTVFLSPQATTPQTQLSVPIVQNFSPTTIAKAPIAKALTINKTHIFLGEINRRGLAVGYHHRLNGKDANNAKMVKITGLPNQQGVYIGRVEIRNPANGQWVSKISSSSFFPDRWSQAQVLSEIKSAFNSANKSKEPWQGTSTSGLRIEGYYNKVTNTITTAYPIYRR</sequence>